<dbReference type="GO" id="GO:0006313">
    <property type="term" value="P:DNA transposition"/>
    <property type="evidence" value="ECO:0007669"/>
    <property type="project" value="InterPro"/>
</dbReference>
<sequence>MSDCTTNLMAALLAGTSVDEVFRQEIENAVNSVLQSELEVFLGYRKYAVEGYNSGDSRNGGYTRLIHTRFGDINVWIPRDRNGEFEQKLLQPYKRYSDNLETTVIHLYQKGITTGEIASLIEQMYGCHYTKGQVSNIAESLQNKVLAFHNRKLNKRYVVIYADATFLNVRRDCVDKEALHVLMGITPDGKKEVLSYG</sequence>
<keyword evidence="2" id="KW-0238">DNA-binding</keyword>
<comment type="caution">
    <text evidence="4">The sequence shown here is derived from an EMBL/GenBank/DDBJ whole genome shotgun (WGS) entry which is preliminary data.</text>
</comment>
<keyword evidence="3" id="KW-0233">DNA recombination</keyword>
<gene>
    <name evidence="4" type="ORF">EVA_16159</name>
</gene>
<reference evidence="4" key="1">
    <citation type="journal article" date="2012" name="PLoS ONE">
        <title>Gene sets for utilization of primary and secondary nutrition supplies in the distal gut of endangered iberian lynx.</title>
        <authorList>
            <person name="Alcaide M."/>
            <person name="Messina E."/>
            <person name="Richter M."/>
            <person name="Bargiela R."/>
            <person name="Peplies J."/>
            <person name="Huws S.A."/>
            <person name="Newbold C.J."/>
            <person name="Golyshin P.N."/>
            <person name="Simon M.A."/>
            <person name="Lopez G."/>
            <person name="Yakimov M.M."/>
            <person name="Ferrer M."/>
        </authorList>
    </citation>
    <scope>NUCLEOTIDE SEQUENCE</scope>
</reference>
<dbReference type="PANTHER" id="PTHR33217">
    <property type="entry name" value="TRANSPOSASE FOR INSERTION SEQUENCE ELEMENT IS1081"/>
    <property type="match status" value="1"/>
</dbReference>
<evidence type="ECO:0000256" key="3">
    <source>
        <dbReference type="ARBA" id="ARBA00023172"/>
    </source>
</evidence>
<proteinExistence type="predicted"/>
<dbReference type="GO" id="GO:0003677">
    <property type="term" value="F:DNA binding"/>
    <property type="evidence" value="ECO:0007669"/>
    <property type="project" value="UniProtKB-KW"/>
</dbReference>
<dbReference type="InterPro" id="IPR001207">
    <property type="entry name" value="Transposase_mutator"/>
</dbReference>
<dbReference type="PANTHER" id="PTHR33217:SF8">
    <property type="entry name" value="MUTATOR FAMILY TRANSPOSASE"/>
    <property type="match status" value="1"/>
</dbReference>
<dbReference type="EMBL" id="AMCI01005643">
    <property type="protein sequence ID" value="EJW95734.1"/>
    <property type="molecule type" value="Genomic_DNA"/>
</dbReference>
<organism evidence="4">
    <name type="scientific">gut metagenome</name>
    <dbReference type="NCBI Taxonomy" id="749906"/>
    <lineage>
        <taxon>unclassified sequences</taxon>
        <taxon>metagenomes</taxon>
        <taxon>organismal metagenomes</taxon>
    </lineage>
</organism>
<accession>J9G8C6</accession>
<protein>
    <submittedName>
        <fullName evidence="4">Mutator family transposase</fullName>
    </submittedName>
</protein>
<dbReference type="AlphaFoldDB" id="J9G8C6"/>
<evidence type="ECO:0000256" key="1">
    <source>
        <dbReference type="ARBA" id="ARBA00022578"/>
    </source>
</evidence>
<keyword evidence="1" id="KW-0815">Transposition</keyword>
<name>J9G8C6_9ZZZZ</name>
<dbReference type="Pfam" id="PF00872">
    <property type="entry name" value="Transposase_mut"/>
    <property type="match status" value="1"/>
</dbReference>
<feature type="non-terminal residue" evidence="4">
    <location>
        <position position="197"/>
    </location>
</feature>
<evidence type="ECO:0000256" key="2">
    <source>
        <dbReference type="ARBA" id="ARBA00023125"/>
    </source>
</evidence>
<evidence type="ECO:0000313" key="4">
    <source>
        <dbReference type="EMBL" id="EJW95734.1"/>
    </source>
</evidence>
<dbReference type="GO" id="GO:0004803">
    <property type="term" value="F:transposase activity"/>
    <property type="evidence" value="ECO:0007669"/>
    <property type="project" value="InterPro"/>
</dbReference>